<sequence>MTDTGISLRAAAHQLGLNRRTVGKYARASTWQECVRRTPSRRPTSIDPYLEYLRQRWEEGEHTAPVLHQEIIAKGYRGHYQRAKMAIAPLRQGLPIGTRRERPPSPRQGARWITTAPSRRGMHVTEALRRLLEHCPELDQAHELVRQFAAMLDSRDATLLAHWPPLRRSRAGRDLRSGPGPVYAR</sequence>
<dbReference type="RefSeq" id="WP_306972269.1">
    <property type="nucleotide sequence ID" value="NZ_JAUSZV010000005.1"/>
</dbReference>
<gene>
    <name evidence="2" type="ORF">QFZ22_000687</name>
</gene>
<dbReference type="PANTHER" id="PTHR33498">
    <property type="entry name" value="TRANSPOSASE FOR INSERTION SEQUENCE ELEMENT IS1557"/>
    <property type="match status" value="1"/>
</dbReference>
<accession>A0AAW8F7M7</accession>
<evidence type="ECO:0000313" key="2">
    <source>
        <dbReference type="EMBL" id="MDQ0904702.1"/>
    </source>
</evidence>
<dbReference type="InterPro" id="IPR017894">
    <property type="entry name" value="HTH_IS21_transposase_type"/>
</dbReference>
<feature type="domain" description="HTH IS21-type" evidence="1">
    <location>
        <begin position="1"/>
        <end position="57"/>
    </location>
</feature>
<protein>
    <recommendedName>
        <fullName evidence="1">HTH IS21-type domain-containing protein</fullName>
    </recommendedName>
</protein>
<proteinExistence type="predicted"/>
<dbReference type="EMBL" id="JAUSZV010000005">
    <property type="protein sequence ID" value="MDQ0904702.1"/>
    <property type="molecule type" value="Genomic_DNA"/>
</dbReference>
<dbReference type="AlphaFoldDB" id="A0AAW8F7M7"/>
<dbReference type="Proteomes" id="UP001234216">
    <property type="component" value="Unassembled WGS sequence"/>
</dbReference>
<evidence type="ECO:0000259" key="1">
    <source>
        <dbReference type="PROSITE" id="PS50531"/>
    </source>
</evidence>
<comment type="caution">
    <text evidence="2">The sequence shown here is derived from an EMBL/GenBank/DDBJ whole genome shotgun (WGS) entry which is preliminary data.</text>
</comment>
<dbReference type="PROSITE" id="PS50531">
    <property type="entry name" value="HTH_IS21"/>
    <property type="match status" value="1"/>
</dbReference>
<evidence type="ECO:0000313" key="3">
    <source>
        <dbReference type="Proteomes" id="UP001234216"/>
    </source>
</evidence>
<name>A0AAW8F7M7_9ACTN</name>
<dbReference type="InterPro" id="IPR047951">
    <property type="entry name" value="Transpos_ISL3"/>
</dbReference>
<dbReference type="PANTHER" id="PTHR33498:SF1">
    <property type="entry name" value="TRANSPOSASE FOR INSERTION SEQUENCE ELEMENT IS1557"/>
    <property type="match status" value="1"/>
</dbReference>
<organism evidence="2 3">
    <name type="scientific">Streptomyces canus</name>
    <dbReference type="NCBI Taxonomy" id="58343"/>
    <lineage>
        <taxon>Bacteria</taxon>
        <taxon>Bacillati</taxon>
        <taxon>Actinomycetota</taxon>
        <taxon>Actinomycetes</taxon>
        <taxon>Kitasatosporales</taxon>
        <taxon>Streptomycetaceae</taxon>
        <taxon>Streptomyces</taxon>
        <taxon>Streptomyces aurantiacus group</taxon>
    </lineage>
</organism>
<reference evidence="2" key="1">
    <citation type="submission" date="2023-07" db="EMBL/GenBank/DDBJ databases">
        <title>Comparative genomics of wheat-associated soil bacteria to identify genetic determinants of phenazine resistance.</title>
        <authorList>
            <person name="Mouncey N."/>
        </authorList>
    </citation>
    <scope>NUCLEOTIDE SEQUENCE</scope>
    <source>
        <strain evidence="2">V4I22</strain>
    </source>
</reference>